<keyword evidence="3" id="KW-1185">Reference proteome</keyword>
<proteinExistence type="predicted"/>
<dbReference type="EMBL" id="JARKIB010000098">
    <property type="protein sequence ID" value="KAJ7741661.1"/>
    <property type="molecule type" value="Genomic_DNA"/>
</dbReference>
<gene>
    <name evidence="2" type="ORF">B0H16DRAFT_1693947</name>
</gene>
<evidence type="ECO:0000313" key="3">
    <source>
        <dbReference type="Proteomes" id="UP001215598"/>
    </source>
</evidence>
<name>A0AAD7IFV5_9AGAR</name>
<reference evidence="2" key="1">
    <citation type="submission" date="2023-03" db="EMBL/GenBank/DDBJ databases">
        <title>Massive genome expansion in bonnet fungi (Mycena s.s.) driven by repeated elements and novel gene families across ecological guilds.</title>
        <authorList>
            <consortium name="Lawrence Berkeley National Laboratory"/>
            <person name="Harder C.B."/>
            <person name="Miyauchi S."/>
            <person name="Viragh M."/>
            <person name="Kuo A."/>
            <person name="Thoen E."/>
            <person name="Andreopoulos B."/>
            <person name="Lu D."/>
            <person name="Skrede I."/>
            <person name="Drula E."/>
            <person name="Henrissat B."/>
            <person name="Morin E."/>
            <person name="Kohler A."/>
            <person name="Barry K."/>
            <person name="LaButti K."/>
            <person name="Morin E."/>
            <person name="Salamov A."/>
            <person name="Lipzen A."/>
            <person name="Mereny Z."/>
            <person name="Hegedus B."/>
            <person name="Baldrian P."/>
            <person name="Stursova M."/>
            <person name="Weitz H."/>
            <person name="Taylor A."/>
            <person name="Grigoriev I.V."/>
            <person name="Nagy L.G."/>
            <person name="Martin F."/>
            <person name="Kauserud H."/>
        </authorList>
    </citation>
    <scope>NUCLEOTIDE SEQUENCE</scope>
    <source>
        <strain evidence="2">CBHHK182m</strain>
    </source>
</reference>
<feature type="region of interest" description="Disordered" evidence="1">
    <location>
        <begin position="325"/>
        <end position="349"/>
    </location>
</feature>
<organism evidence="2 3">
    <name type="scientific">Mycena metata</name>
    <dbReference type="NCBI Taxonomy" id="1033252"/>
    <lineage>
        <taxon>Eukaryota</taxon>
        <taxon>Fungi</taxon>
        <taxon>Dikarya</taxon>
        <taxon>Basidiomycota</taxon>
        <taxon>Agaricomycotina</taxon>
        <taxon>Agaricomycetes</taxon>
        <taxon>Agaricomycetidae</taxon>
        <taxon>Agaricales</taxon>
        <taxon>Marasmiineae</taxon>
        <taxon>Mycenaceae</taxon>
        <taxon>Mycena</taxon>
    </lineage>
</organism>
<comment type="caution">
    <text evidence="2">The sequence shown here is derived from an EMBL/GenBank/DDBJ whole genome shotgun (WGS) entry which is preliminary data.</text>
</comment>
<protein>
    <submittedName>
        <fullName evidence="2">Uncharacterized protein</fullName>
    </submittedName>
</protein>
<evidence type="ECO:0000256" key="1">
    <source>
        <dbReference type="SAM" id="MobiDB-lite"/>
    </source>
</evidence>
<accession>A0AAD7IFV5</accession>
<dbReference type="AlphaFoldDB" id="A0AAD7IFV5"/>
<evidence type="ECO:0000313" key="2">
    <source>
        <dbReference type="EMBL" id="KAJ7741661.1"/>
    </source>
</evidence>
<dbReference type="Proteomes" id="UP001215598">
    <property type="component" value="Unassembled WGS sequence"/>
</dbReference>
<sequence>MEHIEGCWAREARVPLNTESCWRVQWVEVRGILGDATSPDLRSARSRRRGEFGENTRRIRRGGQMVALHRQLDEMFCAVSAEMLMDRHASQASKFQKIFERVTGHRGHFRKCKRSHEIIENESKIKSSPPQYPLVEKNTVPLTRMLNQSSITSNNCFRVLVSWLSATLLGKYWNNQAEIGVFSSVSTLCQQASLCHIFELFFPVTYNVDRVETTKKERETLNARASLRDEGEDMPRRVDRAWVQCMQYTVLLPEALNRAAVPEIGGGAYEEDMKEQGLAFASIPRALSLRNKCVRSGVSSLDNFATVFAISDILPGGHQASCGVDETASLSSGPAGVRQGKPKGRDESRKERGRRCAYLFGSREAWNEKSALWCSFYSRFASWTKFVQI</sequence>